<keyword evidence="9" id="KW-1185">Reference proteome</keyword>
<dbReference type="Gene3D" id="3.40.50.1820">
    <property type="entry name" value="alpha/beta hydrolase"/>
    <property type="match status" value="1"/>
</dbReference>
<evidence type="ECO:0000256" key="1">
    <source>
        <dbReference type="ARBA" id="ARBA00005622"/>
    </source>
</evidence>
<dbReference type="InterPro" id="IPR029058">
    <property type="entry name" value="AB_hydrolase_fold"/>
</dbReference>
<dbReference type="InterPro" id="IPR014186">
    <property type="entry name" value="S-formylglutathione_hydrol"/>
</dbReference>
<dbReference type="Pfam" id="PF00756">
    <property type="entry name" value="Esterase"/>
    <property type="match status" value="1"/>
</dbReference>
<dbReference type="EC" id="3.1.2.12" evidence="2 6"/>
<evidence type="ECO:0000256" key="2">
    <source>
        <dbReference type="ARBA" id="ARBA00012479"/>
    </source>
</evidence>
<dbReference type="EMBL" id="JAVDWU010000006">
    <property type="protein sequence ID" value="MDR7151196.1"/>
    <property type="molecule type" value="Genomic_DNA"/>
</dbReference>
<dbReference type="PANTHER" id="PTHR10061:SF0">
    <property type="entry name" value="S-FORMYLGLUTATHIONE HYDROLASE"/>
    <property type="match status" value="1"/>
</dbReference>
<dbReference type="SUPFAM" id="SSF53474">
    <property type="entry name" value="alpha/beta-Hydrolases"/>
    <property type="match status" value="1"/>
</dbReference>
<evidence type="ECO:0000313" key="8">
    <source>
        <dbReference type="EMBL" id="MDR7151196.1"/>
    </source>
</evidence>
<evidence type="ECO:0000256" key="6">
    <source>
        <dbReference type="NCBIfam" id="TIGR02821"/>
    </source>
</evidence>
<evidence type="ECO:0000256" key="4">
    <source>
        <dbReference type="ARBA" id="ARBA00022801"/>
    </source>
</evidence>
<gene>
    <name evidence="8" type="ORF">J2W49_003169</name>
</gene>
<comment type="catalytic activity">
    <reaction evidence="5 7">
        <text>S-formylglutathione + H2O = formate + glutathione + H(+)</text>
        <dbReference type="Rhea" id="RHEA:14961"/>
        <dbReference type="ChEBI" id="CHEBI:15377"/>
        <dbReference type="ChEBI" id="CHEBI:15378"/>
        <dbReference type="ChEBI" id="CHEBI:15740"/>
        <dbReference type="ChEBI" id="CHEBI:57688"/>
        <dbReference type="ChEBI" id="CHEBI:57925"/>
        <dbReference type="EC" id="3.1.2.12"/>
    </reaction>
</comment>
<dbReference type="InterPro" id="IPR000801">
    <property type="entry name" value="Esterase-like"/>
</dbReference>
<dbReference type="PANTHER" id="PTHR10061">
    <property type="entry name" value="S-FORMYLGLUTATHIONE HYDROLASE"/>
    <property type="match status" value="1"/>
</dbReference>
<dbReference type="RefSeq" id="WP_310318087.1">
    <property type="nucleotide sequence ID" value="NZ_JAVDWU010000006.1"/>
</dbReference>
<reference evidence="8 9" key="1">
    <citation type="submission" date="2023-07" db="EMBL/GenBank/DDBJ databases">
        <title>Sorghum-associated microbial communities from plants grown in Nebraska, USA.</title>
        <authorList>
            <person name="Schachtman D."/>
        </authorList>
    </citation>
    <scope>NUCLEOTIDE SEQUENCE [LARGE SCALE GENOMIC DNA]</scope>
    <source>
        <strain evidence="8 9">4249</strain>
    </source>
</reference>
<protein>
    <recommendedName>
        <fullName evidence="2 6">S-formylglutathione hydrolase</fullName>
        <ecNumber evidence="2 6">3.1.2.12</ecNumber>
    </recommendedName>
</protein>
<evidence type="ECO:0000256" key="7">
    <source>
        <dbReference type="RuleBase" id="RU363068"/>
    </source>
</evidence>
<dbReference type="NCBIfam" id="TIGR02821">
    <property type="entry name" value="fghA_ester_D"/>
    <property type="match status" value="1"/>
</dbReference>
<comment type="caution">
    <text evidence="8">The sequence shown here is derived from an EMBL/GenBank/DDBJ whole genome shotgun (WGS) entry which is preliminary data.</text>
</comment>
<organism evidence="8 9">
    <name type="scientific">Hydrogenophaga palleronii</name>
    <dbReference type="NCBI Taxonomy" id="65655"/>
    <lineage>
        <taxon>Bacteria</taxon>
        <taxon>Pseudomonadati</taxon>
        <taxon>Pseudomonadota</taxon>
        <taxon>Betaproteobacteria</taxon>
        <taxon>Burkholderiales</taxon>
        <taxon>Comamonadaceae</taxon>
        <taxon>Hydrogenophaga</taxon>
    </lineage>
</organism>
<sequence>MSTSLDRLELLSEHGSFGGVQRFYKHASSEIGLPMRFALYLPPQALTGKAVPLLTFLAGLTCTEETFTMKAGAQRVAAELGLALLMPDTSPRNTGVDGEDHHWDFGAGAGFYLDATQAPWSGHWCMESYLLKELLPQVVNEFGLNAERMGLFGHSMGGHGALTLALRHPGRFASVSAFAPICAPTRCPWGHKAFTGYLGQDESTWGAHDASVLMAQQTAAPYPGGILIDQGLTDKFLAEQLYPEAFEAACARAGQPLTLRRHEGYDHGYYFISSFVDDHLRHHAAALGVV</sequence>
<comment type="function">
    <text evidence="7">Serine hydrolase involved in the detoxification of formaldehyde.</text>
</comment>
<dbReference type="Proteomes" id="UP001265700">
    <property type="component" value="Unassembled WGS sequence"/>
</dbReference>
<accession>A0ABU1WPH7</accession>
<proteinExistence type="inferred from homology"/>
<dbReference type="GO" id="GO:0018738">
    <property type="term" value="F:S-formylglutathione hydrolase activity"/>
    <property type="evidence" value="ECO:0007669"/>
    <property type="project" value="UniProtKB-EC"/>
</dbReference>
<name>A0ABU1WPH7_9BURK</name>
<comment type="similarity">
    <text evidence="1 7">Belongs to the esterase D family.</text>
</comment>
<keyword evidence="4 7" id="KW-0378">Hydrolase</keyword>
<evidence type="ECO:0000256" key="5">
    <source>
        <dbReference type="ARBA" id="ARBA00047590"/>
    </source>
</evidence>
<keyword evidence="3 7" id="KW-0719">Serine esterase</keyword>
<evidence type="ECO:0000313" key="9">
    <source>
        <dbReference type="Proteomes" id="UP001265700"/>
    </source>
</evidence>
<evidence type="ECO:0000256" key="3">
    <source>
        <dbReference type="ARBA" id="ARBA00022487"/>
    </source>
</evidence>